<evidence type="ECO:0000313" key="1">
    <source>
        <dbReference type="EMBL" id="MBD2700156.1"/>
    </source>
</evidence>
<dbReference type="AlphaFoldDB" id="A0A926XV03"/>
<gene>
    <name evidence="1" type="ORF">IC229_05885</name>
</gene>
<dbReference type="RefSeq" id="WP_190886008.1">
    <property type="nucleotide sequence ID" value="NZ_JACWZY010000003.1"/>
</dbReference>
<dbReference type="EMBL" id="JACWZY010000003">
    <property type="protein sequence ID" value="MBD2700156.1"/>
    <property type="molecule type" value="Genomic_DNA"/>
</dbReference>
<name>A0A926XV03_9BACT</name>
<organism evidence="1 2">
    <name type="scientific">Spirosoma profusum</name>
    <dbReference type="NCBI Taxonomy" id="2771354"/>
    <lineage>
        <taxon>Bacteria</taxon>
        <taxon>Pseudomonadati</taxon>
        <taxon>Bacteroidota</taxon>
        <taxon>Cytophagia</taxon>
        <taxon>Cytophagales</taxon>
        <taxon>Cytophagaceae</taxon>
        <taxon>Spirosoma</taxon>
    </lineage>
</organism>
<keyword evidence="2" id="KW-1185">Reference proteome</keyword>
<proteinExistence type="predicted"/>
<reference evidence="1" key="1">
    <citation type="submission" date="2020-09" db="EMBL/GenBank/DDBJ databases">
        <authorList>
            <person name="Kim M.K."/>
        </authorList>
    </citation>
    <scope>NUCLEOTIDE SEQUENCE</scope>
    <source>
        <strain evidence="1">BT702</strain>
    </source>
</reference>
<comment type="caution">
    <text evidence="1">The sequence shown here is derived from an EMBL/GenBank/DDBJ whole genome shotgun (WGS) entry which is preliminary data.</text>
</comment>
<sequence length="682" mass="75824">MIAITNDNGLTLQLSPGQNLVTEQATSWLSDDELPGEFSYPIDAPLNDNNKRFVEHSYRPDAAQPRSEMAVTVRMQGVLYRRATFNFRVEGGKLNGFLKIDASEFYDKIRKMSLLEALPDSINLGDSLTKPLAAQLETIAKLPPSYFPCTFFPIRNPAFLEESFGSDKLPTFVRNDYVNAWEKRPDGSIGFMVDSPTKSGYLICPQFYLSYVLERIMTLAGYTIESDWLSNPETQRLVVENLTAMNVFTPNVLVPSTLLGHRITAGQCLPDMSVSDFLKAIKGRYGLMFSYNANSRVCTIAQFKRTVALGPAIDLTPYQVGAYSTGERENKGYTIREFIDEQDELYKDEQGRTIGQSVEIIGKGTLDIVLRVGTSQLAYEPSRLSTGAFWLISTVRQAGNVLDASYSASDRYPDKEGKRRSTIGLKLLSYRGMTTDSKNNAYPLGTPDIRNGQQQVVGQESLGLSGQNGAWQKALRDYYYFRDQTLPIVQNLLLPVGVLAQLPLYRSVSLTLDDFILRSYLIKQIRAEMPGLSGLAKVRLEALSLPPGLDLSAGVETPLVWLELIQAQSGEGSYKDEAAQTDGLYVTTSLTIKAWTTATRTQAIPVTNLPVTIRLKKTYNSTTNDPPQPYKEYVLQYLANGSVSVIEPALLTFRLFQKTGQPEDYYDQTAALDPGDGYNIIA</sequence>
<dbReference type="Proteomes" id="UP000598820">
    <property type="component" value="Unassembled WGS sequence"/>
</dbReference>
<protein>
    <submittedName>
        <fullName evidence="1">Uncharacterized protein</fullName>
    </submittedName>
</protein>
<accession>A0A926XV03</accession>
<evidence type="ECO:0000313" key="2">
    <source>
        <dbReference type="Proteomes" id="UP000598820"/>
    </source>
</evidence>